<dbReference type="PANTHER" id="PTHR30561">
    <property type="entry name" value="SMR FAMILY PROTON-DEPENDENT DRUG EFFLUX TRANSPORTER SUGE"/>
    <property type="match status" value="1"/>
</dbReference>
<evidence type="ECO:0000256" key="9">
    <source>
        <dbReference type="ARBA" id="ARBA00023098"/>
    </source>
</evidence>
<evidence type="ECO:0000256" key="7">
    <source>
        <dbReference type="ARBA" id="ARBA00022985"/>
    </source>
</evidence>
<evidence type="ECO:0000256" key="4">
    <source>
        <dbReference type="ARBA" id="ARBA00022519"/>
    </source>
</evidence>
<dbReference type="InterPro" id="IPR037185">
    <property type="entry name" value="EmrE-like"/>
</dbReference>
<keyword evidence="10 11" id="KW-0472">Membrane</keyword>
<evidence type="ECO:0000313" key="14">
    <source>
        <dbReference type="Proteomes" id="UP000599523"/>
    </source>
</evidence>
<comment type="subcellular location">
    <subcellularLocation>
        <location evidence="1">Cell membrane</location>
        <topology evidence="1">Multi-pass membrane protein</topology>
    </subcellularLocation>
</comment>
<dbReference type="RefSeq" id="WP_168989128.1">
    <property type="nucleotide sequence ID" value="NZ_CAWPHM010000025.1"/>
</dbReference>
<keyword evidence="7" id="KW-0448">Lipopolysaccharide biosynthesis</keyword>
<feature type="transmembrane region" description="Helical" evidence="11">
    <location>
        <begin position="6"/>
        <end position="22"/>
    </location>
</feature>
<evidence type="ECO:0000256" key="10">
    <source>
        <dbReference type="ARBA" id="ARBA00023136"/>
    </source>
</evidence>
<proteinExistence type="predicted"/>
<reference evidence="13" key="1">
    <citation type="submission" date="2019-12" db="EMBL/GenBank/DDBJ databases">
        <title>Comparative genomics gives insights into the taxonomy of the Azoarcus-Aromatoleum group and reveals separate origins of nif in the plant-associated Azoarcus and non-plant-associated Aromatoleum sub-groups.</title>
        <authorList>
            <person name="Lafos M."/>
            <person name="Maluk M."/>
            <person name="Batista M."/>
            <person name="Junghare M."/>
            <person name="Carmona M."/>
            <person name="Faoro H."/>
            <person name="Cruz L.M."/>
            <person name="Battistoni F."/>
            <person name="De Souza E."/>
            <person name="Pedrosa F."/>
            <person name="Chen W.-M."/>
            <person name="Poole P.S."/>
            <person name="Dixon R.A."/>
            <person name="James E.K."/>
        </authorList>
    </citation>
    <scope>NUCLEOTIDE SEQUENCE</scope>
    <source>
        <strain evidence="13">NSC3</strain>
    </source>
</reference>
<dbReference type="GO" id="GO:0009103">
    <property type="term" value="P:lipopolysaccharide biosynthetic process"/>
    <property type="evidence" value="ECO:0007669"/>
    <property type="project" value="UniProtKB-KW"/>
</dbReference>
<gene>
    <name evidence="13" type="ORF">GPA21_15985</name>
</gene>
<feature type="transmembrane region" description="Helical" evidence="11">
    <location>
        <begin position="116"/>
        <end position="136"/>
    </location>
</feature>
<dbReference type="AlphaFoldDB" id="A0A972FFM0"/>
<feature type="domain" description="EamA" evidence="12">
    <location>
        <begin position="6"/>
        <end position="132"/>
    </location>
</feature>
<keyword evidence="3" id="KW-0444">Lipid biosynthesis</keyword>
<dbReference type="Gene3D" id="1.10.3730.20">
    <property type="match status" value="2"/>
</dbReference>
<feature type="transmembrane region" description="Helical" evidence="11">
    <location>
        <begin position="172"/>
        <end position="190"/>
    </location>
</feature>
<dbReference type="GO" id="GO:0009245">
    <property type="term" value="P:lipid A biosynthetic process"/>
    <property type="evidence" value="ECO:0007669"/>
    <property type="project" value="UniProtKB-KW"/>
</dbReference>
<dbReference type="GO" id="GO:0005886">
    <property type="term" value="C:plasma membrane"/>
    <property type="evidence" value="ECO:0007669"/>
    <property type="project" value="UniProtKB-SubCell"/>
</dbReference>
<evidence type="ECO:0000313" key="13">
    <source>
        <dbReference type="EMBL" id="NMG04457.1"/>
    </source>
</evidence>
<keyword evidence="6 11" id="KW-0812">Transmembrane</keyword>
<keyword evidence="4" id="KW-0997">Cell inner membrane</keyword>
<keyword evidence="9" id="KW-0443">Lipid metabolism</keyword>
<feature type="transmembrane region" description="Helical" evidence="11">
    <location>
        <begin position="31"/>
        <end position="51"/>
    </location>
</feature>
<dbReference type="PANTHER" id="PTHR30561:SF9">
    <property type="entry name" value="4-AMINO-4-DEOXY-L-ARABINOSE-PHOSPHOUNDECAPRENOL FLIPPASE SUBUNIT ARNF-RELATED"/>
    <property type="match status" value="1"/>
</dbReference>
<comment type="caution">
    <text evidence="13">The sequence shown here is derived from an EMBL/GenBank/DDBJ whole genome shotgun (WGS) entry which is preliminary data.</text>
</comment>
<feature type="domain" description="EamA" evidence="12">
    <location>
        <begin position="145"/>
        <end position="280"/>
    </location>
</feature>
<sequence length="285" mass="30524">MSIATLAIAVSVLMHVTWNLLARQVDPRSNFMWWGVSGHLLLLGPFGFFALIRDADWTPTLVGALLISSVANSAYFLGLRGAYRHGPVALVYPIARSSPLLIALWSVLFFEESLTPIGWGGILVSVAGLIWLGLTARGGNTRHALSWAVLAALCTSVYSLSDKVAVTYLPTFGSQLGFVSTGLLASWGLLSLLNQREHKHWVPARRPSLPALAVGSLCIGTSYALVVHAMQYLPAAYVVTLTNVGLVLATLISIFVFGNRDCWRARLLATGVLASGIALVALARS</sequence>
<accession>A0A972FFM0</accession>
<evidence type="ECO:0000256" key="6">
    <source>
        <dbReference type="ARBA" id="ARBA00022692"/>
    </source>
</evidence>
<keyword evidence="8 11" id="KW-1133">Transmembrane helix</keyword>
<dbReference type="Proteomes" id="UP000599523">
    <property type="component" value="Unassembled WGS sequence"/>
</dbReference>
<feature type="transmembrane region" description="Helical" evidence="11">
    <location>
        <begin position="89"/>
        <end position="110"/>
    </location>
</feature>
<organism evidence="13 14">
    <name type="scientific">Azoarcus taiwanensis</name>
    <dbReference type="NCBI Taxonomy" id="666964"/>
    <lineage>
        <taxon>Bacteria</taxon>
        <taxon>Pseudomonadati</taxon>
        <taxon>Pseudomonadota</taxon>
        <taxon>Betaproteobacteria</taxon>
        <taxon>Rhodocyclales</taxon>
        <taxon>Zoogloeaceae</taxon>
        <taxon>Azoarcus</taxon>
    </lineage>
</organism>
<evidence type="ECO:0000256" key="3">
    <source>
        <dbReference type="ARBA" id="ARBA00022516"/>
    </source>
</evidence>
<feature type="transmembrane region" description="Helical" evidence="11">
    <location>
        <begin position="265"/>
        <end position="283"/>
    </location>
</feature>
<keyword evidence="2" id="KW-1003">Cell membrane</keyword>
<evidence type="ECO:0000256" key="8">
    <source>
        <dbReference type="ARBA" id="ARBA00022989"/>
    </source>
</evidence>
<dbReference type="GO" id="GO:0022857">
    <property type="term" value="F:transmembrane transporter activity"/>
    <property type="evidence" value="ECO:0007669"/>
    <property type="project" value="InterPro"/>
</dbReference>
<name>A0A972FFM0_9RHOO</name>
<evidence type="ECO:0000256" key="11">
    <source>
        <dbReference type="SAM" id="Phobius"/>
    </source>
</evidence>
<evidence type="ECO:0000259" key="12">
    <source>
        <dbReference type="Pfam" id="PF00892"/>
    </source>
</evidence>
<dbReference type="SUPFAM" id="SSF103481">
    <property type="entry name" value="Multidrug resistance efflux transporter EmrE"/>
    <property type="match status" value="2"/>
</dbReference>
<keyword evidence="14" id="KW-1185">Reference proteome</keyword>
<evidence type="ECO:0000256" key="5">
    <source>
        <dbReference type="ARBA" id="ARBA00022556"/>
    </source>
</evidence>
<dbReference type="EMBL" id="WTVM01000122">
    <property type="protein sequence ID" value="NMG04457.1"/>
    <property type="molecule type" value="Genomic_DNA"/>
</dbReference>
<keyword evidence="5" id="KW-0441">Lipid A biosynthesis</keyword>
<feature type="transmembrane region" description="Helical" evidence="11">
    <location>
        <begin position="211"/>
        <end position="230"/>
    </location>
</feature>
<feature type="transmembrane region" description="Helical" evidence="11">
    <location>
        <begin position="57"/>
        <end position="77"/>
    </location>
</feature>
<feature type="transmembrane region" description="Helical" evidence="11">
    <location>
        <begin position="236"/>
        <end position="258"/>
    </location>
</feature>
<dbReference type="InterPro" id="IPR000620">
    <property type="entry name" value="EamA_dom"/>
</dbReference>
<evidence type="ECO:0000256" key="2">
    <source>
        <dbReference type="ARBA" id="ARBA00022475"/>
    </source>
</evidence>
<protein>
    <submittedName>
        <fullName evidence="13">EamA family transporter</fullName>
    </submittedName>
</protein>
<dbReference type="InterPro" id="IPR000390">
    <property type="entry name" value="Small_drug/metabolite_transptr"/>
</dbReference>
<feature type="transmembrane region" description="Helical" evidence="11">
    <location>
        <begin position="143"/>
        <end position="160"/>
    </location>
</feature>
<dbReference type="Pfam" id="PF00892">
    <property type="entry name" value="EamA"/>
    <property type="match status" value="2"/>
</dbReference>
<evidence type="ECO:0000256" key="1">
    <source>
        <dbReference type="ARBA" id="ARBA00004651"/>
    </source>
</evidence>